<accession>A0A1I0PFP4</accession>
<keyword evidence="3" id="KW-1185">Reference proteome</keyword>
<name>A0A1I0PFP4_9FLAO</name>
<organism evidence="2 3">
    <name type="scientific">Chryseobacterium wanjuense</name>
    <dbReference type="NCBI Taxonomy" id="356305"/>
    <lineage>
        <taxon>Bacteria</taxon>
        <taxon>Pseudomonadati</taxon>
        <taxon>Bacteroidota</taxon>
        <taxon>Flavobacteriia</taxon>
        <taxon>Flavobacteriales</taxon>
        <taxon>Weeksellaceae</taxon>
        <taxon>Chryseobacterium group</taxon>
        <taxon>Chryseobacterium</taxon>
    </lineage>
</organism>
<reference evidence="3" key="1">
    <citation type="submission" date="2016-10" db="EMBL/GenBank/DDBJ databases">
        <authorList>
            <person name="Varghese N."/>
            <person name="Submissions S."/>
        </authorList>
    </citation>
    <scope>NUCLEOTIDE SEQUENCE [LARGE SCALE GENOMIC DNA]</scope>
    <source>
        <strain evidence="3">DSM 17724</strain>
    </source>
</reference>
<gene>
    <name evidence="2" type="ORF">SAMN05421841_1190</name>
</gene>
<feature type="chain" id="PRO_5011726896" evidence="1">
    <location>
        <begin position="22"/>
        <end position="151"/>
    </location>
</feature>
<dbReference type="EMBL" id="FOIU01000001">
    <property type="protein sequence ID" value="SEW13119.1"/>
    <property type="molecule type" value="Genomic_DNA"/>
</dbReference>
<feature type="signal peptide" evidence="1">
    <location>
        <begin position="1"/>
        <end position="21"/>
    </location>
</feature>
<proteinExistence type="predicted"/>
<dbReference type="Proteomes" id="UP000199469">
    <property type="component" value="Unassembled WGS sequence"/>
</dbReference>
<dbReference type="AlphaFoldDB" id="A0A1I0PFP4"/>
<evidence type="ECO:0000313" key="3">
    <source>
        <dbReference type="Proteomes" id="UP000199469"/>
    </source>
</evidence>
<dbReference type="RefSeq" id="WP_089791092.1">
    <property type="nucleotide sequence ID" value="NZ_FOIU01000001.1"/>
</dbReference>
<protein>
    <submittedName>
        <fullName evidence="2">Uncharacterized protein</fullName>
    </submittedName>
</protein>
<dbReference type="OrthoDB" id="1253590at2"/>
<sequence length="151" mass="17282">MNFLKIFSAAVLVLGASQMNAQKKGTATPKKEVPQQKKQVDNPTKCSNIKEGTFLRTNYPKNLWYMTVKDNVQTEYYNGGKDYVKSSMVFLDDCNYKLIVLEKTEKNNPIKVDDVFTNKVVATQDNYIKIESKIAGDKYDLILIKLKENIK</sequence>
<dbReference type="STRING" id="356305.SAMN05421841_1190"/>
<evidence type="ECO:0000256" key="1">
    <source>
        <dbReference type="SAM" id="SignalP"/>
    </source>
</evidence>
<keyword evidence="1" id="KW-0732">Signal</keyword>
<evidence type="ECO:0000313" key="2">
    <source>
        <dbReference type="EMBL" id="SEW13119.1"/>
    </source>
</evidence>